<gene>
    <name evidence="1" type="ORF">O3V59_07775</name>
</gene>
<dbReference type="EMBL" id="JAPYYP010000007">
    <property type="protein sequence ID" value="MDA5108256.1"/>
    <property type="molecule type" value="Genomic_DNA"/>
</dbReference>
<accession>A0A9X3Z2X3</accession>
<sequence length="55" mass="6182">MMYVLGSLALGLIACAWKFRRSGILPDRDQCSAKHYQEEAMLYGATHGNWHSPCP</sequence>
<evidence type="ECO:0000313" key="1">
    <source>
        <dbReference type="EMBL" id="MDA5108256.1"/>
    </source>
</evidence>
<organism evidence="1 2">
    <name type="scientific">Brevibacillus thermoruber</name>
    <dbReference type="NCBI Taxonomy" id="33942"/>
    <lineage>
        <taxon>Bacteria</taxon>
        <taxon>Bacillati</taxon>
        <taxon>Bacillota</taxon>
        <taxon>Bacilli</taxon>
        <taxon>Bacillales</taxon>
        <taxon>Paenibacillaceae</taxon>
        <taxon>Brevibacillus</taxon>
    </lineage>
</organism>
<dbReference type="Proteomes" id="UP001151071">
    <property type="component" value="Unassembled WGS sequence"/>
</dbReference>
<dbReference type="RefSeq" id="WP_156110532.1">
    <property type="nucleotide sequence ID" value="NZ_JAPYYP010000007.1"/>
</dbReference>
<proteinExistence type="predicted"/>
<comment type="caution">
    <text evidence="1">The sequence shown here is derived from an EMBL/GenBank/DDBJ whole genome shotgun (WGS) entry which is preliminary data.</text>
</comment>
<evidence type="ECO:0000313" key="2">
    <source>
        <dbReference type="Proteomes" id="UP001151071"/>
    </source>
</evidence>
<keyword evidence="2" id="KW-1185">Reference proteome</keyword>
<protein>
    <submittedName>
        <fullName evidence="1">Uncharacterized protein</fullName>
    </submittedName>
</protein>
<dbReference type="AlphaFoldDB" id="A0A9X3Z2X3"/>
<reference evidence="1" key="1">
    <citation type="submission" date="2022-12" db="EMBL/GenBank/DDBJ databases">
        <title>Draft genome sequence of the thermophilic strain Brevibacillus thermoruber HT42, isolated from Los Humeros, Puebla, Mexico, with biotechnological potential.</title>
        <authorList>
            <person name="Lara Sanchez J."/>
            <person name="Solis Palacios R."/>
            <person name="Bustos Baena A.S."/>
            <person name="Ruz Baez A.E."/>
            <person name="Espinosa Luna G."/>
            <person name="Oliart Ros R.M."/>
        </authorList>
    </citation>
    <scope>NUCLEOTIDE SEQUENCE</scope>
    <source>
        <strain evidence="1">HT42</strain>
    </source>
</reference>
<name>A0A9X3Z2X3_9BACL</name>